<sequence length="108" mass="12344">MQRTTSSHIQNVLFLKKRHYHNYNNYPHLSTKNTSRSAANCMKMGNHICMFSSNSKVNTNARIIDSSTWYPQPGQHISIRTFRELNLAQTSNPTSTKTGIHSNGESFK</sequence>
<evidence type="ECO:0000256" key="3">
    <source>
        <dbReference type="SAM" id="MobiDB-lite"/>
    </source>
</evidence>
<comment type="similarity">
    <text evidence="1">Belongs to the geminiviridae protein AC4/C4 family.</text>
</comment>
<evidence type="ECO:0000313" key="4">
    <source>
        <dbReference type="EMBL" id="APB03050.1"/>
    </source>
</evidence>
<proteinExistence type="inferred from homology"/>
<protein>
    <submittedName>
        <fullName evidence="4">AC4 protein</fullName>
    </submittedName>
</protein>
<reference evidence="4 5" key="1">
    <citation type="submission" date="2016-04" db="EMBL/GenBank/DDBJ databases">
        <title>Complete genome sequences of two novel bipartite begomovirus infecting common bean in Cuba.</title>
        <authorList>
            <person name="Chang-Sidorchuk L."/>
            <person name="Gonzalez-Alvarez H."/>
            <person name="Navas-Castillo J."/>
            <person name="Fiallo-Olive E."/>
            <person name="Martinez-Zubiaur Y."/>
        </authorList>
    </citation>
    <scope>NUCLEOTIDE SEQUENCE [LARGE SCALE GENOMIC DNA]</scope>
    <source>
        <strain evidence="4">CU/Mayabeque 6/2014</strain>
    </source>
</reference>
<dbReference type="EMBL" id="KX011473">
    <property type="protein sequence ID" value="APB03050.1"/>
    <property type="molecule type" value="Genomic_DNA"/>
</dbReference>
<name>A0A1I9ZJ26_9GEMI</name>
<dbReference type="RefSeq" id="YP_009508416.1">
    <property type="nucleotide sequence ID" value="NC_038988.1"/>
</dbReference>
<dbReference type="Proteomes" id="UP000241283">
    <property type="component" value="Genome"/>
</dbReference>
<evidence type="ECO:0000256" key="2">
    <source>
        <dbReference type="ARBA" id="ARBA00022581"/>
    </source>
</evidence>
<feature type="region of interest" description="Disordered" evidence="3">
    <location>
        <begin position="89"/>
        <end position="108"/>
    </location>
</feature>
<dbReference type="KEGG" id="vg:37619861"/>
<dbReference type="GeneID" id="37619861"/>
<accession>A0A1I9ZJ26</accession>
<dbReference type="Pfam" id="PF01492">
    <property type="entry name" value="Gemini_C4"/>
    <property type="match status" value="1"/>
</dbReference>
<evidence type="ECO:0000313" key="5">
    <source>
        <dbReference type="Proteomes" id="UP000241283"/>
    </source>
</evidence>
<organism evidence="4 5">
    <name type="scientific">Common bean mottle virus</name>
    <dbReference type="NCBI Taxonomy" id="1915202"/>
    <lineage>
        <taxon>Viruses</taxon>
        <taxon>Monodnaviria</taxon>
        <taxon>Shotokuvirae</taxon>
        <taxon>Cressdnaviricota</taxon>
        <taxon>Repensiviricetes</taxon>
        <taxon>Geplafuvirales</taxon>
        <taxon>Geminiviridae</taxon>
        <taxon>Begomovirus</taxon>
        <taxon>Begomovirus phaseovulgaris</taxon>
    </lineage>
</organism>
<gene>
    <name evidence="4" type="primary">AC4</name>
</gene>
<keyword evidence="5" id="KW-1185">Reference proteome</keyword>
<keyword evidence="2" id="KW-0945">Host-virus interaction</keyword>
<evidence type="ECO:0000256" key="1">
    <source>
        <dbReference type="ARBA" id="ARBA00008996"/>
    </source>
</evidence>
<dbReference type="InterPro" id="IPR002488">
    <property type="entry name" value="Gemini_C4"/>
</dbReference>
<dbReference type="OrthoDB" id="24090at10239"/>